<evidence type="ECO:0000313" key="4">
    <source>
        <dbReference type="Proteomes" id="UP000467105"/>
    </source>
</evidence>
<dbReference type="PANTHER" id="PTHR31272:SF4">
    <property type="entry name" value="CYTOCHROME C-TYPE BIOGENESIS PROTEIN HI_1454-RELATED"/>
    <property type="match status" value="1"/>
</dbReference>
<feature type="transmembrane region" description="Helical" evidence="2">
    <location>
        <begin position="117"/>
        <end position="138"/>
    </location>
</feature>
<protein>
    <submittedName>
        <fullName evidence="3">Cytochrome C biogenesis protein CcdA</fullName>
    </submittedName>
</protein>
<feature type="transmembrane region" description="Helical" evidence="2">
    <location>
        <begin position="293"/>
        <end position="312"/>
    </location>
</feature>
<keyword evidence="2" id="KW-1133">Transmembrane helix</keyword>
<keyword evidence="4" id="KW-1185">Reference proteome</keyword>
<evidence type="ECO:0000313" key="3">
    <source>
        <dbReference type="EMBL" id="BBZ45014.1"/>
    </source>
</evidence>
<dbReference type="InterPro" id="IPR051790">
    <property type="entry name" value="Cytochrome_c-biogenesis_DsbD"/>
</dbReference>
<sequence>MDRALIGLAFAAGLVAALNPCGFAMLPAYLLLVVRGQQPAERALTAEKSPKSRRQCTLGARSATSPIGTLGARSATSPIGKLGRALAATAGMALGFLTVFGVFGALTISVASTVERYLPYATVAIGVVIVALGIWLLAGRELTALTPRALGPRWAPGVRLGSMYSYGVSYAIASLSCTIGPFLAVTAAGLKGSVVTGVAIYLAYVAGLTLVVGALAVAAGTAGCALADRLRRVLPFVNRTGGVLLVLVGLYVGYYGAYELRLFTANADPRDAVIMSAGRLQGALAGWVHRYGALPWAAGLFVLAAGAFAAGWRGRGRRLPEPAAPTAPQVADEEEQRHRGETDQPEVLDVPDVVTAQHREQENDDEHAEAVPGAVIDPAPTPRC</sequence>
<feature type="transmembrane region" description="Helical" evidence="2">
    <location>
        <begin position="85"/>
        <end position="111"/>
    </location>
</feature>
<feature type="transmembrane region" description="Helical" evidence="2">
    <location>
        <begin position="201"/>
        <end position="224"/>
    </location>
</feature>
<feature type="region of interest" description="Disordered" evidence="1">
    <location>
        <begin position="318"/>
        <end position="384"/>
    </location>
</feature>
<organism evidence="3 4">
    <name type="scientific">Mycobacterium parmense</name>
    <dbReference type="NCBI Taxonomy" id="185642"/>
    <lineage>
        <taxon>Bacteria</taxon>
        <taxon>Bacillati</taxon>
        <taxon>Actinomycetota</taxon>
        <taxon>Actinomycetes</taxon>
        <taxon>Mycobacteriales</taxon>
        <taxon>Mycobacteriaceae</taxon>
        <taxon>Mycobacterium</taxon>
        <taxon>Mycobacterium simiae complex</taxon>
    </lineage>
</organism>
<reference evidence="3 4" key="1">
    <citation type="journal article" date="2019" name="Emerg. Microbes Infect.">
        <title>Comprehensive subspecies identification of 175 nontuberculous mycobacteria species based on 7547 genomic profiles.</title>
        <authorList>
            <person name="Matsumoto Y."/>
            <person name="Kinjo T."/>
            <person name="Motooka D."/>
            <person name="Nabeya D."/>
            <person name="Jung N."/>
            <person name="Uechi K."/>
            <person name="Horii T."/>
            <person name="Iida T."/>
            <person name="Fujita J."/>
            <person name="Nakamura S."/>
        </authorList>
    </citation>
    <scope>NUCLEOTIDE SEQUENCE [LARGE SCALE GENOMIC DNA]</scope>
    <source>
        <strain evidence="3 4">JCM 14742</strain>
    </source>
</reference>
<name>A0A7I7YVJ4_9MYCO</name>
<keyword evidence="2" id="KW-0812">Transmembrane</keyword>
<dbReference type="AlphaFoldDB" id="A0A7I7YVJ4"/>
<evidence type="ECO:0000256" key="2">
    <source>
        <dbReference type="SAM" id="Phobius"/>
    </source>
</evidence>
<feature type="transmembrane region" description="Helical" evidence="2">
    <location>
        <begin position="168"/>
        <end position="189"/>
    </location>
</feature>
<dbReference type="Proteomes" id="UP000467105">
    <property type="component" value="Chromosome"/>
</dbReference>
<dbReference type="EMBL" id="AP022614">
    <property type="protein sequence ID" value="BBZ45014.1"/>
    <property type="molecule type" value="Genomic_DNA"/>
</dbReference>
<feature type="transmembrane region" description="Helical" evidence="2">
    <location>
        <begin position="236"/>
        <end position="257"/>
    </location>
</feature>
<dbReference type="PANTHER" id="PTHR31272">
    <property type="entry name" value="CYTOCHROME C-TYPE BIOGENESIS PROTEIN HI_1454-RELATED"/>
    <property type="match status" value="1"/>
</dbReference>
<accession>A0A7I7YVJ4</accession>
<proteinExistence type="predicted"/>
<gene>
    <name evidence="3" type="ORF">MPRM_22950</name>
</gene>
<evidence type="ECO:0000256" key="1">
    <source>
        <dbReference type="SAM" id="MobiDB-lite"/>
    </source>
</evidence>
<keyword evidence="2" id="KW-0472">Membrane</keyword>
<feature type="transmembrane region" description="Helical" evidence="2">
    <location>
        <begin position="6"/>
        <end position="32"/>
    </location>
</feature>